<dbReference type="PANTHER" id="PTHR38784:SF1">
    <property type="entry name" value="SUCROSE PHOSPHORYLASE"/>
    <property type="match status" value="1"/>
</dbReference>
<gene>
    <name evidence="1" type="ORF">FHW18_002313</name>
</gene>
<dbReference type="PANTHER" id="PTHR38784">
    <property type="entry name" value="SUCROSE PHOSPHORYLASE"/>
    <property type="match status" value="1"/>
</dbReference>
<dbReference type="InterPro" id="IPR011335">
    <property type="entry name" value="Restrct_endonuc-II-like"/>
</dbReference>
<dbReference type="Proteomes" id="UP000542125">
    <property type="component" value="Unassembled WGS sequence"/>
</dbReference>
<name>A0A7Y9LLY1_9BURK</name>
<protein>
    <submittedName>
        <fullName evidence="1">Uncharacterized protein YaeQ</fullName>
    </submittedName>
</protein>
<evidence type="ECO:0000313" key="1">
    <source>
        <dbReference type="EMBL" id="NYE83042.1"/>
    </source>
</evidence>
<comment type="caution">
    <text evidence="1">The sequence shown here is derived from an EMBL/GenBank/DDBJ whole genome shotgun (WGS) entry which is preliminary data.</text>
</comment>
<keyword evidence="2" id="KW-1185">Reference proteome</keyword>
<evidence type="ECO:0000313" key="2">
    <source>
        <dbReference type="Proteomes" id="UP000542125"/>
    </source>
</evidence>
<dbReference type="EMBL" id="JACBYR010000001">
    <property type="protein sequence ID" value="NYE83042.1"/>
    <property type="molecule type" value="Genomic_DNA"/>
</dbReference>
<accession>A0A7Y9LLY1</accession>
<dbReference type="SMART" id="SM01322">
    <property type="entry name" value="YaeQ"/>
    <property type="match status" value="1"/>
</dbReference>
<dbReference type="InterPro" id="IPR038590">
    <property type="entry name" value="YaeQ_sf"/>
</dbReference>
<dbReference type="Gene3D" id="3.10.640.10">
    <property type="entry name" value="Restriction endonuclease-like alpha-beta roll domain"/>
    <property type="match status" value="1"/>
</dbReference>
<dbReference type="CDD" id="cd22368">
    <property type="entry name" value="YaeQ-like"/>
    <property type="match status" value="1"/>
</dbReference>
<dbReference type="AlphaFoldDB" id="A0A7Y9LLY1"/>
<dbReference type="SUPFAM" id="SSF52980">
    <property type="entry name" value="Restriction endonuclease-like"/>
    <property type="match status" value="1"/>
</dbReference>
<sequence length="206" mass="23236">MSIGKYVNPKTFALAEGPLCNGFMALGSVVYKAALQVADMDRHYYADHALVLAQHPSETSERMMVRLLAFALHANEYLVFGQGLSNDEEPDLWIKDLTGAIQLWIEVGLPDEKWVRKACSRADEVIVYAYGRTADAWWAKHRAKLERLDNLTVYRLPVEQSRDIGLLAKRSMQVQCTVQDQEAWLTDGDAAVRVVRETLTPKRKAG</sequence>
<dbReference type="InterPro" id="IPR009822">
    <property type="entry name" value="YaeQ"/>
</dbReference>
<organism evidence="1 2">
    <name type="scientific">Pigmentiphaga litoralis</name>
    <dbReference type="NCBI Taxonomy" id="516702"/>
    <lineage>
        <taxon>Bacteria</taxon>
        <taxon>Pseudomonadati</taxon>
        <taxon>Pseudomonadota</taxon>
        <taxon>Betaproteobacteria</taxon>
        <taxon>Burkholderiales</taxon>
        <taxon>Alcaligenaceae</taxon>
        <taxon>Pigmentiphaga</taxon>
    </lineage>
</organism>
<reference evidence="1 2" key="1">
    <citation type="submission" date="2020-07" db="EMBL/GenBank/DDBJ databases">
        <title>Genomic Encyclopedia of Type Strains, Phase IV (KMG-V): Genome sequencing to study the core and pangenomes of soil and plant-associated prokaryotes.</title>
        <authorList>
            <person name="Whitman W."/>
        </authorList>
    </citation>
    <scope>NUCLEOTIDE SEQUENCE [LARGE SCALE GENOMIC DNA]</scope>
    <source>
        <strain evidence="1 2">SAS40</strain>
    </source>
</reference>
<proteinExistence type="predicted"/>
<dbReference type="PIRSF" id="PIRSF011484">
    <property type="entry name" value="YaeQ"/>
    <property type="match status" value="1"/>
</dbReference>
<dbReference type="Pfam" id="PF07152">
    <property type="entry name" value="YaeQ"/>
    <property type="match status" value="1"/>
</dbReference>